<dbReference type="EMBL" id="VWSG01000010">
    <property type="protein sequence ID" value="KAA5532882.1"/>
    <property type="molecule type" value="Genomic_DNA"/>
</dbReference>
<organism evidence="2 3">
    <name type="scientific">Paenimyroides baculatum</name>
    <dbReference type="NCBI Taxonomy" id="2608000"/>
    <lineage>
        <taxon>Bacteria</taxon>
        <taxon>Pseudomonadati</taxon>
        <taxon>Bacteroidota</taxon>
        <taxon>Flavobacteriia</taxon>
        <taxon>Flavobacteriales</taxon>
        <taxon>Flavobacteriaceae</taxon>
        <taxon>Paenimyroides</taxon>
    </lineage>
</organism>
<comment type="caution">
    <text evidence="2">The sequence shown here is derived from an EMBL/GenBank/DDBJ whole genome shotgun (WGS) entry which is preliminary data.</text>
</comment>
<keyword evidence="3" id="KW-1185">Reference proteome</keyword>
<evidence type="ECO:0008006" key="4">
    <source>
        <dbReference type="Google" id="ProtNLM"/>
    </source>
</evidence>
<gene>
    <name evidence="2" type="ORF">F0460_12605</name>
</gene>
<evidence type="ECO:0000256" key="1">
    <source>
        <dbReference type="SAM" id="SignalP"/>
    </source>
</evidence>
<evidence type="ECO:0000313" key="2">
    <source>
        <dbReference type="EMBL" id="KAA5532882.1"/>
    </source>
</evidence>
<dbReference type="AlphaFoldDB" id="A0A5M6CG37"/>
<keyword evidence="1" id="KW-0732">Signal</keyword>
<name>A0A5M6CG37_9FLAO</name>
<accession>A0A5M6CG37</accession>
<protein>
    <recommendedName>
        <fullName evidence="4">Tail fiber domain-containing protein</fullName>
    </recommendedName>
</protein>
<proteinExistence type="predicted"/>
<sequence>MKNKIFTLALTLMGSSLMFAQQWTGTNNTTSNISRTGKVSINTTKTDDNLNVFSTIGLTNPNALLHADLDINFYSSIILGGAATHKIATRAINYTAPNPFGSGTITTQTSGLYLGSIVNKTFVVAKEKIGIGTDKILDCADCADYRLFVKNGIRTEKIKVDIAANNGWADYVFEPDYNLMPLTQVEQFIKQNGHLPEVPTTAEAIANGIELKEMNILLLKKVEELTLYSIELQKRIEALESKNN</sequence>
<dbReference type="Proteomes" id="UP000325141">
    <property type="component" value="Unassembled WGS sequence"/>
</dbReference>
<dbReference type="RefSeq" id="WP_150013756.1">
    <property type="nucleotide sequence ID" value="NZ_VWSG01000010.1"/>
</dbReference>
<feature type="signal peptide" evidence="1">
    <location>
        <begin position="1"/>
        <end position="20"/>
    </location>
</feature>
<feature type="chain" id="PRO_5024387036" description="Tail fiber domain-containing protein" evidence="1">
    <location>
        <begin position="21"/>
        <end position="244"/>
    </location>
</feature>
<reference evidence="2 3" key="1">
    <citation type="submission" date="2019-09" db="EMBL/GenBank/DDBJ databases">
        <title>Genome sequence and assembly of Flavobacterium sp.</title>
        <authorList>
            <person name="Chhetri G."/>
        </authorList>
    </citation>
    <scope>NUCLEOTIDE SEQUENCE [LARGE SCALE GENOMIC DNA]</scope>
    <source>
        <strain evidence="2 3">SNL9</strain>
    </source>
</reference>
<evidence type="ECO:0000313" key="3">
    <source>
        <dbReference type="Proteomes" id="UP000325141"/>
    </source>
</evidence>